<dbReference type="Gene3D" id="3.40.50.10170">
    <property type="match status" value="1"/>
</dbReference>
<dbReference type="PANTHER" id="PTHR33434">
    <property type="entry name" value="DEGV DOMAIN-CONTAINING PROTEIN DR_1986-RELATED"/>
    <property type="match status" value="1"/>
</dbReference>
<dbReference type="Pfam" id="PF02645">
    <property type="entry name" value="DegV"/>
    <property type="match status" value="1"/>
</dbReference>
<accession>B8D256</accession>
<dbReference type="InterPro" id="IPR050270">
    <property type="entry name" value="DegV_domain_contain"/>
</dbReference>
<evidence type="ECO:0000256" key="1">
    <source>
        <dbReference type="ARBA" id="ARBA00003238"/>
    </source>
</evidence>
<dbReference type="Gene3D" id="3.30.1180.10">
    <property type="match status" value="1"/>
</dbReference>
<dbReference type="GO" id="GO:0008289">
    <property type="term" value="F:lipid binding"/>
    <property type="evidence" value="ECO:0007669"/>
    <property type="project" value="UniProtKB-KW"/>
</dbReference>
<dbReference type="InterPro" id="IPR043168">
    <property type="entry name" value="DegV_C"/>
</dbReference>
<feature type="coiled-coil region" evidence="3">
    <location>
        <begin position="234"/>
        <end position="261"/>
    </location>
</feature>
<organism evidence="4 5">
    <name type="scientific">Halothermothrix orenii (strain H 168 / OCM 544 / DSM 9562)</name>
    <dbReference type="NCBI Taxonomy" id="373903"/>
    <lineage>
        <taxon>Bacteria</taxon>
        <taxon>Bacillati</taxon>
        <taxon>Bacillota</taxon>
        <taxon>Clostridia</taxon>
        <taxon>Halanaerobiales</taxon>
        <taxon>Halothermotrichaceae</taxon>
        <taxon>Halothermothrix</taxon>
    </lineage>
</organism>
<reference evidence="4 5" key="1">
    <citation type="journal article" date="2009" name="PLoS ONE">
        <title>Genome analysis of the anaerobic thermohalophilic bacterium Halothermothrix orenii.</title>
        <authorList>
            <person name="Mavromatis K."/>
            <person name="Ivanova N."/>
            <person name="Anderson I."/>
            <person name="Lykidis A."/>
            <person name="Hooper S.D."/>
            <person name="Sun H."/>
            <person name="Kunin V."/>
            <person name="Lapidus A."/>
            <person name="Hugenholtz P."/>
            <person name="Patel B."/>
            <person name="Kyrpides N.C."/>
        </authorList>
    </citation>
    <scope>NUCLEOTIDE SEQUENCE [LARGE SCALE GENOMIC DNA]</scope>
    <source>
        <strain evidence="5">H 168 / OCM 544 / DSM 9562</strain>
    </source>
</reference>
<comment type="function">
    <text evidence="1">May bind long-chain fatty acids, such as palmitate, and may play a role in lipid transport or fatty acid metabolism.</text>
</comment>
<dbReference type="SUPFAM" id="SSF82549">
    <property type="entry name" value="DAK1/DegV-like"/>
    <property type="match status" value="1"/>
</dbReference>
<evidence type="ECO:0000313" key="5">
    <source>
        <dbReference type="Proteomes" id="UP000000719"/>
    </source>
</evidence>
<dbReference type="AlphaFoldDB" id="B8D256"/>
<dbReference type="KEGG" id="hor:Hore_05250"/>
<dbReference type="EMBL" id="CP001098">
    <property type="protein sequence ID" value="ACL69283.1"/>
    <property type="molecule type" value="Genomic_DNA"/>
</dbReference>
<dbReference type="eggNOG" id="COG1307">
    <property type="taxonomic scope" value="Bacteria"/>
</dbReference>
<keyword evidence="5" id="KW-1185">Reference proteome</keyword>
<proteinExistence type="predicted"/>
<dbReference type="HOGENOM" id="CLU_048251_4_3_9"/>
<dbReference type="NCBIfam" id="TIGR00762">
    <property type="entry name" value="DegV"/>
    <property type="match status" value="1"/>
</dbReference>
<protein>
    <submittedName>
        <fullName evidence="4">DegV family protein</fullName>
    </submittedName>
</protein>
<dbReference type="PROSITE" id="PS51482">
    <property type="entry name" value="DEGV"/>
    <property type="match status" value="1"/>
</dbReference>
<dbReference type="STRING" id="373903.Hore_05250"/>
<dbReference type="OrthoDB" id="9781230at2"/>
<evidence type="ECO:0000256" key="2">
    <source>
        <dbReference type="ARBA" id="ARBA00023121"/>
    </source>
</evidence>
<evidence type="ECO:0000256" key="3">
    <source>
        <dbReference type="SAM" id="Coils"/>
    </source>
</evidence>
<dbReference type="InterPro" id="IPR003797">
    <property type="entry name" value="DegV"/>
</dbReference>
<dbReference type="PANTHER" id="PTHR33434:SF3">
    <property type="entry name" value="DEGV DOMAIN-CONTAINING PROTEIN YITS"/>
    <property type="match status" value="1"/>
</dbReference>
<dbReference type="RefSeq" id="WP_012635471.1">
    <property type="nucleotide sequence ID" value="NC_011899.1"/>
</dbReference>
<gene>
    <name evidence="4" type="ordered locus">Hore_05250</name>
</gene>
<dbReference type="Proteomes" id="UP000000719">
    <property type="component" value="Chromosome"/>
</dbReference>
<keyword evidence="3" id="KW-0175">Coiled coil</keyword>
<name>B8D256_HALOH</name>
<sequence>MKEKIALVTDSTCDLPQQTLDNSIISCLPLKIIYGDKEYRDRLDIKPGEIYDKIEDKIPTTSMPGPDDIQKELLKLKDRGFTHVLAIHISSGLSSTYEISNMVGKQIEGLTVEVIDSKLISMGLGRLVLYAKELIEARKFDFNEIVNKVRAKINDVELYFVVKTLKYLIHGGRIGKVKGTIGELLNLKPIISMDSEGEYYTFKKVRSRKRSLGQLFKIVREKIKEGICYVDVMHANAEQEARELLDKLKKLENVKDTYFGEISPAMVVHSGPGLIGVCVTRATD</sequence>
<keyword evidence="2" id="KW-0446">Lipid-binding</keyword>
<evidence type="ECO:0000313" key="4">
    <source>
        <dbReference type="EMBL" id="ACL69283.1"/>
    </source>
</evidence>